<dbReference type="GO" id="GO:0016758">
    <property type="term" value="F:hexosyltransferase activity"/>
    <property type="evidence" value="ECO:0007669"/>
    <property type="project" value="UniProtKB-ARBA"/>
</dbReference>
<dbReference type="Pfam" id="PF00535">
    <property type="entry name" value="Glycos_transf_2"/>
    <property type="match status" value="1"/>
</dbReference>
<evidence type="ECO:0000259" key="1">
    <source>
        <dbReference type="Pfam" id="PF00535"/>
    </source>
</evidence>
<feature type="domain" description="Glycosyltransferase 2-like" evidence="1">
    <location>
        <begin position="12"/>
        <end position="153"/>
    </location>
</feature>
<dbReference type="STRING" id="516051.VC82_1363"/>
<dbReference type="PATRIC" id="fig|516051.4.peg.1409"/>
<dbReference type="RefSeq" id="WP_045801699.1">
    <property type="nucleotide sequence ID" value="NZ_CP011071.1"/>
</dbReference>
<keyword evidence="2" id="KW-0808">Transferase</keyword>
<dbReference type="Proteomes" id="UP000032726">
    <property type="component" value="Chromosome"/>
</dbReference>
<gene>
    <name evidence="2" type="ORF">VC82_1363</name>
</gene>
<sequence>MKADVATDNMVSIITPIFNSEKYIEQCIASVIKQTHTNWEHLVIDDCSSDSGPLKVKETAKNEKRLKYIRLTKNSGAGIARNKGISLARGKYVAFLDSDDIWHPEKLEKQLKFMIDNDYCFTFTSYGFIDVQGKKIEGEMRAKHTVTYQKALYKNPIGCLTAVYNVEKLGKVFMPEIRKRQDFALWLKLLKKTNAYGLQECLAFYRKGNESISSNKLKLIPYEWKIYRKEEGLSFFESLFYLITASILKLKSYF</sequence>
<dbReference type="KEGG" id="mlt:VC82_1363"/>
<evidence type="ECO:0000313" key="3">
    <source>
        <dbReference type="Proteomes" id="UP000032726"/>
    </source>
</evidence>
<dbReference type="PANTHER" id="PTHR22916">
    <property type="entry name" value="GLYCOSYLTRANSFERASE"/>
    <property type="match status" value="1"/>
</dbReference>
<protein>
    <submittedName>
        <fullName evidence="2">Glycosyltransferase, family GT2</fullName>
    </submittedName>
</protein>
<dbReference type="FunFam" id="3.90.550.10:FF:000130">
    <property type="entry name" value="Family 2 glycosyl transferase"/>
    <property type="match status" value="1"/>
</dbReference>
<dbReference type="OrthoDB" id="9815829at2"/>
<reference evidence="2 3" key="1">
    <citation type="submission" date="2015-03" db="EMBL/GenBank/DDBJ databases">
        <title>Complete genome sequence of Muricauda lutaonensis CC-HSB-11T, isolated from a coastal hot spring.</title>
        <authorList>
            <person name="Kim K.M."/>
        </authorList>
    </citation>
    <scope>NUCLEOTIDE SEQUENCE [LARGE SCALE GENOMIC DNA]</scope>
    <source>
        <strain evidence="2 3">CC-HSB-11</strain>
    </source>
</reference>
<dbReference type="Gene3D" id="3.90.550.10">
    <property type="entry name" value="Spore Coat Polysaccharide Biosynthesis Protein SpsA, Chain A"/>
    <property type="match status" value="1"/>
</dbReference>
<dbReference type="PANTHER" id="PTHR22916:SF3">
    <property type="entry name" value="UDP-GLCNAC:BETAGAL BETA-1,3-N-ACETYLGLUCOSAMINYLTRANSFERASE-LIKE PROTEIN 1"/>
    <property type="match status" value="1"/>
</dbReference>
<accession>A0A0D5YT04</accession>
<dbReference type="SUPFAM" id="SSF53448">
    <property type="entry name" value="Nucleotide-diphospho-sugar transferases"/>
    <property type="match status" value="1"/>
</dbReference>
<keyword evidence="3" id="KW-1185">Reference proteome</keyword>
<organism evidence="2 3">
    <name type="scientific">Flagellimonas lutaonensis</name>
    <dbReference type="NCBI Taxonomy" id="516051"/>
    <lineage>
        <taxon>Bacteria</taxon>
        <taxon>Pseudomonadati</taxon>
        <taxon>Bacteroidota</taxon>
        <taxon>Flavobacteriia</taxon>
        <taxon>Flavobacteriales</taxon>
        <taxon>Flavobacteriaceae</taxon>
        <taxon>Flagellimonas</taxon>
    </lineage>
</organism>
<evidence type="ECO:0000313" key="2">
    <source>
        <dbReference type="EMBL" id="AKA34991.1"/>
    </source>
</evidence>
<proteinExistence type="predicted"/>
<dbReference type="InterPro" id="IPR029044">
    <property type="entry name" value="Nucleotide-diphossugar_trans"/>
</dbReference>
<name>A0A0D5YT04_9FLAO</name>
<dbReference type="AlphaFoldDB" id="A0A0D5YT04"/>
<dbReference type="InterPro" id="IPR001173">
    <property type="entry name" value="Glyco_trans_2-like"/>
</dbReference>
<dbReference type="CDD" id="cd00761">
    <property type="entry name" value="Glyco_tranf_GTA_type"/>
    <property type="match status" value="1"/>
</dbReference>
<dbReference type="HOGENOM" id="CLU_025996_0_3_10"/>
<dbReference type="EMBL" id="CP011071">
    <property type="protein sequence ID" value="AKA34991.1"/>
    <property type="molecule type" value="Genomic_DNA"/>
</dbReference>